<evidence type="ECO:0000256" key="1">
    <source>
        <dbReference type="ARBA" id="ARBA00022723"/>
    </source>
</evidence>
<keyword evidence="2" id="KW-0862">Zinc</keyword>
<reference evidence="5" key="1">
    <citation type="submission" date="2022-03" db="EMBL/GenBank/DDBJ databases">
        <authorList>
            <person name="Alioto T."/>
            <person name="Alioto T."/>
            <person name="Gomez Garrido J."/>
        </authorList>
    </citation>
    <scope>NUCLEOTIDE SEQUENCE</scope>
</reference>
<dbReference type="AlphaFoldDB" id="A0AAD1RWV6"/>
<dbReference type="SMART" id="SM00109">
    <property type="entry name" value="C1"/>
    <property type="match status" value="1"/>
</dbReference>
<feature type="compositionally biased region" description="Basic residues" evidence="3">
    <location>
        <begin position="35"/>
        <end position="45"/>
    </location>
</feature>
<feature type="compositionally biased region" description="Polar residues" evidence="3">
    <location>
        <begin position="188"/>
        <end position="203"/>
    </location>
</feature>
<proteinExistence type="predicted"/>
<dbReference type="PROSITE" id="PS50081">
    <property type="entry name" value="ZF_DAG_PE_2"/>
    <property type="match status" value="1"/>
</dbReference>
<dbReference type="Pfam" id="PF00130">
    <property type="entry name" value="C1_1"/>
    <property type="match status" value="1"/>
</dbReference>
<evidence type="ECO:0000259" key="4">
    <source>
        <dbReference type="PROSITE" id="PS50081"/>
    </source>
</evidence>
<dbReference type="EMBL" id="OW240914">
    <property type="protein sequence ID" value="CAH2277810.1"/>
    <property type="molecule type" value="Genomic_DNA"/>
</dbReference>
<feature type="region of interest" description="Disordered" evidence="3">
    <location>
        <begin position="165"/>
        <end position="203"/>
    </location>
</feature>
<evidence type="ECO:0000313" key="6">
    <source>
        <dbReference type="Proteomes" id="UP001295444"/>
    </source>
</evidence>
<name>A0AAD1RWV6_PELCU</name>
<keyword evidence="1" id="KW-0479">Metal-binding</keyword>
<evidence type="ECO:0000256" key="2">
    <source>
        <dbReference type="ARBA" id="ARBA00022833"/>
    </source>
</evidence>
<dbReference type="GO" id="GO:0046872">
    <property type="term" value="F:metal ion binding"/>
    <property type="evidence" value="ECO:0007669"/>
    <property type="project" value="UniProtKB-KW"/>
</dbReference>
<gene>
    <name evidence="5" type="ORF">PECUL_23A031346</name>
</gene>
<accession>A0AAD1RWV6</accession>
<evidence type="ECO:0000256" key="3">
    <source>
        <dbReference type="SAM" id="MobiDB-lite"/>
    </source>
</evidence>
<feature type="region of interest" description="Disordered" evidence="3">
    <location>
        <begin position="1"/>
        <end position="45"/>
    </location>
</feature>
<keyword evidence="6" id="KW-1185">Reference proteome</keyword>
<dbReference type="InterPro" id="IPR002219">
    <property type="entry name" value="PKC_DAG/PE"/>
</dbReference>
<dbReference type="Gene3D" id="3.30.60.20">
    <property type="match status" value="1"/>
</dbReference>
<feature type="domain" description="Phorbol-ester/DAG-type" evidence="4">
    <location>
        <begin position="64"/>
        <end position="110"/>
    </location>
</feature>
<dbReference type="SUPFAM" id="SSF57889">
    <property type="entry name" value="Cysteine-rich domain"/>
    <property type="match status" value="1"/>
</dbReference>
<evidence type="ECO:0000313" key="5">
    <source>
        <dbReference type="EMBL" id="CAH2277810.1"/>
    </source>
</evidence>
<dbReference type="PROSITE" id="PS00479">
    <property type="entry name" value="ZF_DAG_PE_1"/>
    <property type="match status" value="1"/>
</dbReference>
<dbReference type="CDD" id="cd20886">
    <property type="entry name" value="C1_RASSF5"/>
    <property type="match status" value="1"/>
</dbReference>
<feature type="compositionally biased region" description="Low complexity" evidence="3">
    <location>
        <begin position="1"/>
        <end position="25"/>
    </location>
</feature>
<organism evidence="5 6">
    <name type="scientific">Pelobates cultripes</name>
    <name type="common">Western spadefoot toad</name>
    <dbReference type="NCBI Taxonomy" id="61616"/>
    <lineage>
        <taxon>Eukaryota</taxon>
        <taxon>Metazoa</taxon>
        <taxon>Chordata</taxon>
        <taxon>Craniata</taxon>
        <taxon>Vertebrata</taxon>
        <taxon>Euteleostomi</taxon>
        <taxon>Amphibia</taxon>
        <taxon>Batrachia</taxon>
        <taxon>Anura</taxon>
        <taxon>Pelobatoidea</taxon>
        <taxon>Pelobatidae</taxon>
        <taxon>Pelobates</taxon>
    </lineage>
</organism>
<sequence length="203" mass="21932">MAALARPPAARAPLSPDSAHSPGRGAAAGGGVPGVRRRVRPQRTHRPTPDVRFIFQCEKPGYTGHNFQAEAALTAWCDLCCHFIFLGAQRCADCKYTCHSHCKDKVHLNCEPNVKLMECIPTYEPLDNSNNNNEKPSDLKSPHILLPTLSSLVLLRSSIAFLSSHMGGSPPKKTTAAKGREEGAGQDQLLQLPTTSGSTLDPR</sequence>
<dbReference type="InterPro" id="IPR046349">
    <property type="entry name" value="C1-like_sf"/>
</dbReference>
<protein>
    <submittedName>
        <fullName evidence="5">Ras association domain-containing 3 isoform X1</fullName>
    </submittedName>
</protein>
<dbReference type="Proteomes" id="UP001295444">
    <property type="component" value="Chromosome 03"/>
</dbReference>